<accession>Q5Z7H2</accession>
<reference evidence="3" key="1">
    <citation type="journal article" date="2005" name="Nature">
        <title>The map-based sequence of the rice genome.</title>
        <authorList>
            <consortium name="International rice genome sequencing project (IRGSP)"/>
            <person name="Matsumoto T."/>
            <person name="Wu J."/>
            <person name="Kanamori H."/>
            <person name="Katayose Y."/>
            <person name="Fujisawa M."/>
            <person name="Namiki N."/>
            <person name="Mizuno H."/>
            <person name="Yamamoto K."/>
            <person name="Antonio B.A."/>
            <person name="Baba T."/>
            <person name="Sakata K."/>
            <person name="Nagamura Y."/>
            <person name="Aoki H."/>
            <person name="Arikawa K."/>
            <person name="Arita K."/>
            <person name="Bito T."/>
            <person name="Chiden Y."/>
            <person name="Fujitsuka N."/>
            <person name="Fukunaka R."/>
            <person name="Hamada M."/>
            <person name="Harada C."/>
            <person name="Hayashi A."/>
            <person name="Hijishita S."/>
            <person name="Honda M."/>
            <person name="Hosokawa S."/>
            <person name="Ichikawa Y."/>
            <person name="Idonuma A."/>
            <person name="Iijima M."/>
            <person name="Ikeda M."/>
            <person name="Ikeno M."/>
            <person name="Ito K."/>
            <person name="Ito S."/>
            <person name="Ito T."/>
            <person name="Ito Y."/>
            <person name="Ito Y."/>
            <person name="Iwabuchi A."/>
            <person name="Kamiya K."/>
            <person name="Karasawa W."/>
            <person name="Kurita K."/>
            <person name="Katagiri S."/>
            <person name="Kikuta A."/>
            <person name="Kobayashi H."/>
            <person name="Kobayashi N."/>
            <person name="Machita K."/>
            <person name="Maehara T."/>
            <person name="Masukawa M."/>
            <person name="Mizubayashi T."/>
            <person name="Mukai Y."/>
            <person name="Nagasaki H."/>
            <person name="Nagata Y."/>
            <person name="Naito S."/>
            <person name="Nakashima M."/>
            <person name="Nakama Y."/>
            <person name="Nakamichi Y."/>
            <person name="Nakamura M."/>
            <person name="Meguro A."/>
            <person name="Negishi M."/>
            <person name="Ohta I."/>
            <person name="Ohta T."/>
            <person name="Okamoto M."/>
            <person name="Ono N."/>
            <person name="Saji S."/>
            <person name="Sakaguchi M."/>
            <person name="Sakai K."/>
            <person name="Shibata M."/>
            <person name="Shimokawa T."/>
            <person name="Song J."/>
            <person name="Takazaki Y."/>
            <person name="Terasawa K."/>
            <person name="Tsugane M."/>
            <person name="Tsuji K."/>
            <person name="Ueda S."/>
            <person name="Waki K."/>
            <person name="Yamagata H."/>
            <person name="Yamamoto M."/>
            <person name="Yamamoto S."/>
            <person name="Yamane H."/>
            <person name="Yoshiki S."/>
            <person name="Yoshihara R."/>
            <person name="Yukawa K."/>
            <person name="Zhong H."/>
            <person name="Yano M."/>
            <person name="Yuan Q."/>
            <person name="Ouyang S."/>
            <person name="Liu J."/>
            <person name="Jones K.M."/>
            <person name="Gansberger K."/>
            <person name="Moffat K."/>
            <person name="Hill J."/>
            <person name="Bera J."/>
            <person name="Fadrosh D."/>
            <person name="Jin S."/>
            <person name="Johri S."/>
            <person name="Kim M."/>
            <person name="Overton L."/>
            <person name="Reardon M."/>
            <person name="Tsitrin T."/>
            <person name="Vuong H."/>
            <person name="Weaver B."/>
            <person name="Ciecko A."/>
            <person name="Tallon L."/>
            <person name="Jackson J."/>
            <person name="Pai G."/>
            <person name="Aken S.V."/>
            <person name="Utterback T."/>
            <person name="Reidmuller S."/>
            <person name="Feldblyum T."/>
            <person name="Hsiao J."/>
            <person name="Zismann V."/>
            <person name="Iobst S."/>
            <person name="de Vazeille A.R."/>
            <person name="Buell C.R."/>
            <person name="Ying K."/>
            <person name="Li Y."/>
            <person name="Lu T."/>
            <person name="Huang Y."/>
            <person name="Zhao Q."/>
            <person name="Feng Q."/>
            <person name="Zhang L."/>
            <person name="Zhu J."/>
            <person name="Weng Q."/>
            <person name="Mu J."/>
            <person name="Lu Y."/>
            <person name="Fan D."/>
            <person name="Liu Y."/>
            <person name="Guan J."/>
            <person name="Zhang Y."/>
            <person name="Yu S."/>
            <person name="Liu X."/>
            <person name="Zhang Y."/>
            <person name="Hong G."/>
            <person name="Han B."/>
            <person name="Choisne N."/>
            <person name="Demange N."/>
            <person name="Orjeda G."/>
            <person name="Samain S."/>
            <person name="Cattolico L."/>
            <person name="Pelletier E."/>
            <person name="Couloux A."/>
            <person name="Segurens B."/>
            <person name="Wincker P."/>
            <person name="D'Hont A."/>
            <person name="Scarpelli C."/>
            <person name="Weissenbach J."/>
            <person name="Salanoubat M."/>
            <person name="Quetier F."/>
            <person name="Yu Y."/>
            <person name="Kim H.R."/>
            <person name="Rambo T."/>
            <person name="Currie J."/>
            <person name="Collura K."/>
            <person name="Luo M."/>
            <person name="Yang T."/>
            <person name="Ammiraju J.S.S."/>
            <person name="Engler F."/>
            <person name="Soderlund C."/>
            <person name="Wing R.A."/>
            <person name="Palmer L.E."/>
            <person name="de la Bastide M."/>
            <person name="Spiegel L."/>
            <person name="Nascimento L."/>
            <person name="Zutavern T."/>
            <person name="O'Shaughnessy A."/>
            <person name="Dike S."/>
            <person name="Dedhia N."/>
            <person name="Preston R."/>
            <person name="Balija V."/>
            <person name="McCombie W.R."/>
            <person name="Chow T."/>
            <person name="Chen H."/>
            <person name="Chung M."/>
            <person name="Chen C."/>
            <person name="Shaw J."/>
            <person name="Wu H."/>
            <person name="Hsiao K."/>
            <person name="Chao Y."/>
            <person name="Chu M."/>
            <person name="Cheng C."/>
            <person name="Hour A."/>
            <person name="Lee P."/>
            <person name="Lin S."/>
            <person name="Lin Y."/>
            <person name="Liou J."/>
            <person name="Liu S."/>
            <person name="Hsing Y."/>
            <person name="Raghuvanshi S."/>
            <person name="Mohanty A."/>
            <person name="Bharti A.K."/>
            <person name="Gaur A."/>
            <person name="Gupta V."/>
            <person name="Kumar D."/>
            <person name="Ravi V."/>
            <person name="Vij S."/>
            <person name="Kapur A."/>
            <person name="Khurana P."/>
            <person name="Khurana P."/>
            <person name="Khurana J.P."/>
            <person name="Tyagi A.K."/>
            <person name="Gaikwad K."/>
            <person name="Singh A."/>
            <person name="Dalal V."/>
            <person name="Srivastava S."/>
            <person name="Dixit A."/>
            <person name="Pal A.K."/>
            <person name="Ghazi I.A."/>
            <person name="Yadav M."/>
            <person name="Pandit A."/>
            <person name="Bhargava A."/>
            <person name="Sureshbabu K."/>
            <person name="Batra K."/>
            <person name="Sharma T.R."/>
            <person name="Mohapatra T."/>
            <person name="Singh N.K."/>
            <person name="Messing J."/>
            <person name="Nelson A.B."/>
            <person name="Fuks G."/>
            <person name="Kavchok S."/>
            <person name="Keizer G."/>
            <person name="Linton E."/>
            <person name="Llaca V."/>
            <person name="Song R."/>
            <person name="Tanyolac B."/>
            <person name="Young S."/>
            <person name="Ho-Il K."/>
            <person name="Hahn J.H."/>
            <person name="Sangsakoo G."/>
            <person name="Vanavichit A."/>
            <person name="de Mattos Luiz.A.T."/>
            <person name="Zimmer P.D."/>
            <person name="Malone G."/>
            <person name="Dellagostin O."/>
            <person name="de Oliveira A.C."/>
            <person name="Bevan M."/>
            <person name="Bancroft I."/>
            <person name="Minx P."/>
            <person name="Cordum H."/>
            <person name="Wilson R."/>
            <person name="Cheng Z."/>
            <person name="Jin W."/>
            <person name="Jiang J."/>
            <person name="Leong S.A."/>
            <person name="Iwama H."/>
            <person name="Gojobori T."/>
            <person name="Itoh T."/>
            <person name="Niimura Y."/>
            <person name="Fujii Y."/>
            <person name="Habara T."/>
            <person name="Sakai H."/>
            <person name="Sato Y."/>
            <person name="Wilson G."/>
            <person name="Kumar K."/>
            <person name="McCouch S."/>
            <person name="Juretic N."/>
            <person name="Hoen D."/>
            <person name="Wright S."/>
            <person name="Bruskiewich R."/>
            <person name="Bureau T."/>
            <person name="Miyao A."/>
            <person name="Hirochika H."/>
            <person name="Nishikawa T."/>
            <person name="Kadowaki K."/>
            <person name="Sugiura M."/>
            <person name="Burr B."/>
            <person name="Sasaki T."/>
        </authorList>
    </citation>
    <scope>NUCLEOTIDE SEQUENCE [LARGE SCALE GENOMIC DNA]</scope>
    <source>
        <strain evidence="3">cv. Nipponbare</strain>
    </source>
</reference>
<feature type="compositionally biased region" description="Low complexity" evidence="1">
    <location>
        <begin position="39"/>
        <end position="48"/>
    </location>
</feature>
<feature type="region of interest" description="Disordered" evidence="1">
    <location>
        <begin position="29"/>
        <end position="83"/>
    </location>
</feature>
<sequence>MAWREGGGSPTVGGVEVVARWRPILGATVAAGPRGDGVSGSALRSARSSGRRRRRSGGGGSAAAAAPARQGREGRHGGGGWHGGEAILREAAAAVAMSGGFGSDGLSVRLPSPMVVSLFRLR</sequence>
<evidence type="ECO:0000256" key="1">
    <source>
        <dbReference type="SAM" id="MobiDB-lite"/>
    </source>
</evidence>
<name>Q5Z7H2_ORYSJ</name>
<dbReference type="EMBL" id="AP004739">
    <property type="protein sequence ID" value="BAD54142.1"/>
    <property type="molecule type" value="Genomic_DNA"/>
</dbReference>
<gene>
    <name evidence="2" type="primary">OSJNBa0090E14.19</name>
</gene>
<proteinExistence type="predicted"/>
<dbReference type="AlphaFoldDB" id="Q5Z7H2"/>
<evidence type="ECO:0000313" key="3">
    <source>
        <dbReference type="Proteomes" id="UP000000763"/>
    </source>
</evidence>
<organism evidence="2 3">
    <name type="scientific">Oryza sativa subsp. japonica</name>
    <name type="common">Rice</name>
    <dbReference type="NCBI Taxonomy" id="39947"/>
    <lineage>
        <taxon>Eukaryota</taxon>
        <taxon>Viridiplantae</taxon>
        <taxon>Streptophyta</taxon>
        <taxon>Embryophyta</taxon>
        <taxon>Tracheophyta</taxon>
        <taxon>Spermatophyta</taxon>
        <taxon>Magnoliopsida</taxon>
        <taxon>Liliopsida</taxon>
        <taxon>Poales</taxon>
        <taxon>Poaceae</taxon>
        <taxon>BOP clade</taxon>
        <taxon>Oryzoideae</taxon>
        <taxon>Oryzeae</taxon>
        <taxon>Oryzinae</taxon>
        <taxon>Oryza</taxon>
        <taxon>Oryza sativa</taxon>
    </lineage>
</organism>
<dbReference type="Proteomes" id="UP000000763">
    <property type="component" value="Chromosome 6"/>
</dbReference>
<reference evidence="3" key="2">
    <citation type="journal article" date="2008" name="Nucleic Acids Res.">
        <title>The rice annotation project database (RAP-DB): 2008 update.</title>
        <authorList>
            <consortium name="The rice annotation project (RAP)"/>
        </authorList>
    </citation>
    <scope>GENOME REANNOTATION</scope>
    <source>
        <strain evidence="3">cv. Nipponbare</strain>
    </source>
</reference>
<evidence type="ECO:0000313" key="2">
    <source>
        <dbReference type="EMBL" id="BAD54142.1"/>
    </source>
</evidence>
<protein>
    <submittedName>
        <fullName evidence="2">Uncharacterized protein</fullName>
    </submittedName>
</protein>